<keyword evidence="3" id="KW-0808">Transferase</keyword>
<sequence>MIPVMICGGFGTKMWPLSREHKPKHFLPLIGEKSLFQLNYETLKTHFKPEEIYISTNEDQFELGKLNVPEIPPENYILEPEMRNQGPATGLVAAFLYKKGLMDEPFMLVQTDVIREPAEAFIKMMLDCDVVARKESKYLTGGKRTDYPAMGVDYLIKGEKVSDEGSVGIYNVAKFVWRSTKEQTEELIKQQGALIHTNHTCMTPKNLLSMLQKYKPEWYEPLMNYVNGSDLRIEYQKMPPGPIEDVTQQVHANGESLVVELPFQWFDFGTFDNLYEYLKLRGLYKTPENVVDLDGHDNFVRLDDANKVVGIVGVDNLVVVDTGDALLICDKKMASRVNEVLKEVKNRNIALT</sequence>
<organism evidence="3 4">
    <name type="scientific">Candidatus Woesebacteria bacterium GW2011_GWA1_39_21</name>
    <dbReference type="NCBI Taxonomy" id="1618550"/>
    <lineage>
        <taxon>Bacteria</taxon>
        <taxon>Candidatus Woeseibacteriota</taxon>
    </lineage>
</organism>
<dbReference type="SUPFAM" id="SSF53448">
    <property type="entry name" value="Nucleotide-diphospho-sugar transferases"/>
    <property type="match status" value="1"/>
</dbReference>
<dbReference type="AlphaFoldDB" id="A0A0G0N6E5"/>
<accession>A0A0G0N6E5</accession>
<protein>
    <submittedName>
        <fullName evidence="3">Nucleotidyl transferase</fullName>
    </submittedName>
</protein>
<dbReference type="Pfam" id="PF22640">
    <property type="entry name" value="ManC_GMP_beta-helix"/>
    <property type="match status" value="1"/>
</dbReference>
<name>A0A0G0N6E5_9BACT</name>
<dbReference type="Pfam" id="PF00483">
    <property type="entry name" value="NTP_transferase"/>
    <property type="match status" value="1"/>
</dbReference>
<feature type="domain" description="MannoseP isomerase/GMP-like beta-helix" evidence="2">
    <location>
        <begin position="289"/>
        <end position="343"/>
    </location>
</feature>
<proteinExistence type="predicted"/>
<evidence type="ECO:0000259" key="2">
    <source>
        <dbReference type="Pfam" id="PF22640"/>
    </source>
</evidence>
<dbReference type="Proteomes" id="UP000034246">
    <property type="component" value="Unassembled WGS sequence"/>
</dbReference>
<comment type="caution">
    <text evidence="3">The sequence shown here is derived from an EMBL/GenBank/DDBJ whole genome shotgun (WGS) entry which is preliminary data.</text>
</comment>
<dbReference type="GO" id="GO:0009298">
    <property type="term" value="P:GDP-mannose biosynthetic process"/>
    <property type="evidence" value="ECO:0007669"/>
    <property type="project" value="TreeGrafter"/>
</dbReference>
<dbReference type="GO" id="GO:0004475">
    <property type="term" value="F:mannose-1-phosphate guanylyltransferase (GTP) activity"/>
    <property type="evidence" value="ECO:0007669"/>
    <property type="project" value="TreeGrafter"/>
</dbReference>
<gene>
    <name evidence="3" type="ORF">UT39_C0003G0028</name>
</gene>
<dbReference type="InterPro" id="IPR029044">
    <property type="entry name" value="Nucleotide-diphossugar_trans"/>
</dbReference>
<dbReference type="PANTHER" id="PTHR46390">
    <property type="entry name" value="MANNOSE-1-PHOSPHATE GUANYLYLTRANSFERASE"/>
    <property type="match status" value="1"/>
</dbReference>
<dbReference type="SUPFAM" id="SSF159283">
    <property type="entry name" value="Guanosine diphospho-D-mannose pyrophosphorylase/mannose-6-phosphate isomerase linker domain"/>
    <property type="match status" value="1"/>
</dbReference>
<dbReference type="Gene3D" id="3.90.550.10">
    <property type="entry name" value="Spore Coat Polysaccharide Biosynthesis Protein SpsA, Chain A"/>
    <property type="match status" value="1"/>
</dbReference>
<evidence type="ECO:0000313" key="3">
    <source>
        <dbReference type="EMBL" id="KKR11759.1"/>
    </source>
</evidence>
<dbReference type="InterPro" id="IPR005835">
    <property type="entry name" value="NTP_transferase_dom"/>
</dbReference>
<evidence type="ECO:0000259" key="1">
    <source>
        <dbReference type="Pfam" id="PF00483"/>
    </source>
</evidence>
<dbReference type="STRING" id="1618550.UT39_C0003G0028"/>
<dbReference type="InterPro" id="IPR051161">
    <property type="entry name" value="Mannose-6P_isomerase_type2"/>
</dbReference>
<dbReference type="EMBL" id="LBWP01000003">
    <property type="protein sequence ID" value="KKR11759.1"/>
    <property type="molecule type" value="Genomic_DNA"/>
</dbReference>
<evidence type="ECO:0000313" key="4">
    <source>
        <dbReference type="Proteomes" id="UP000034246"/>
    </source>
</evidence>
<dbReference type="InterPro" id="IPR054566">
    <property type="entry name" value="ManC/GMP-like_b-helix"/>
</dbReference>
<feature type="domain" description="Nucleotidyl transferase" evidence="1">
    <location>
        <begin position="3"/>
        <end position="116"/>
    </location>
</feature>
<reference evidence="3 4" key="1">
    <citation type="journal article" date="2015" name="Nature">
        <title>rRNA introns, odd ribosomes, and small enigmatic genomes across a large radiation of phyla.</title>
        <authorList>
            <person name="Brown C.T."/>
            <person name="Hug L.A."/>
            <person name="Thomas B.C."/>
            <person name="Sharon I."/>
            <person name="Castelle C.J."/>
            <person name="Singh A."/>
            <person name="Wilkins M.J."/>
            <person name="Williams K.H."/>
            <person name="Banfield J.F."/>
        </authorList>
    </citation>
    <scope>NUCLEOTIDE SEQUENCE [LARGE SCALE GENOMIC DNA]</scope>
</reference>
<dbReference type="PANTHER" id="PTHR46390:SF1">
    <property type="entry name" value="MANNOSE-1-PHOSPHATE GUANYLYLTRANSFERASE"/>
    <property type="match status" value="1"/>
</dbReference>